<dbReference type="Gene3D" id="3.40.1090.10">
    <property type="entry name" value="Cytosolic phospholipase A2 catalytic domain"/>
    <property type="match status" value="1"/>
</dbReference>
<dbReference type="AlphaFoldDB" id="A0A098GGF1"/>
<dbReference type="STRING" id="451.B6N58_07140"/>
<evidence type="ECO:0000313" key="5">
    <source>
        <dbReference type="EMBL" id="SCY29012.1"/>
    </source>
</evidence>
<proteinExistence type="predicted"/>
<feature type="short sequence motif" description="DGA/G" evidence="2">
    <location>
        <begin position="321"/>
        <end position="323"/>
    </location>
</feature>
<dbReference type="InterPro" id="IPR002641">
    <property type="entry name" value="PNPLA_dom"/>
</dbReference>
<accession>A0A098GGF1</accession>
<dbReference type="Proteomes" id="UP000032414">
    <property type="component" value="Chromosome I"/>
</dbReference>
<dbReference type="SUPFAM" id="SSF52151">
    <property type="entry name" value="FabD/lysophospholipase-like"/>
    <property type="match status" value="1"/>
</dbReference>
<dbReference type="Gene3D" id="1.20.1050.100">
    <property type="match status" value="1"/>
</dbReference>
<evidence type="ECO:0000256" key="1">
    <source>
        <dbReference type="ARBA" id="ARBA00023098"/>
    </source>
</evidence>
<evidence type="ECO:0000313" key="6">
    <source>
        <dbReference type="Proteomes" id="UP000032414"/>
    </source>
</evidence>
<keyword evidence="7" id="KW-1185">Reference proteome</keyword>
<dbReference type="EMBL" id="FMVN01000006">
    <property type="protein sequence ID" value="SCY29012.1"/>
    <property type="molecule type" value="Genomic_DNA"/>
</dbReference>
<reference evidence="5 7" key="3">
    <citation type="submission" date="2016-10" db="EMBL/GenBank/DDBJ databases">
        <authorList>
            <person name="Varghese N."/>
            <person name="Submissions S."/>
        </authorList>
    </citation>
    <scope>NUCLEOTIDE SEQUENCE [LARGE SCALE GENOMIC DNA]</scope>
    <source>
        <strain evidence="5 7">ATCC 33218</strain>
    </source>
</reference>
<evidence type="ECO:0000313" key="7">
    <source>
        <dbReference type="Proteomes" id="UP000182998"/>
    </source>
</evidence>
<dbReference type="EMBL" id="LN614830">
    <property type="protein sequence ID" value="CEG61060.1"/>
    <property type="molecule type" value="Genomic_DNA"/>
</dbReference>
<keyword evidence="2" id="KW-0442">Lipid degradation</keyword>
<dbReference type="Proteomes" id="UP000182998">
    <property type="component" value="Unassembled WGS sequence"/>
</dbReference>
<feature type="short sequence motif" description="GXSXG" evidence="2">
    <location>
        <begin position="58"/>
        <end position="62"/>
    </location>
</feature>
<dbReference type="InterPro" id="IPR052580">
    <property type="entry name" value="Lipid_Hydrolase"/>
</dbReference>
<gene>
    <name evidence="4" type="ORF">LMI_1766</name>
    <name evidence="5" type="ORF">SAMN02982997_01273</name>
</gene>
<feature type="active site" description="Proton acceptor" evidence="2">
    <location>
        <position position="321"/>
    </location>
</feature>
<reference evidence="4" key="2">
    <citation type="submission" date="2014-09" db="EMBL/GenBank/DDBJ databases">
        <authorList>
            <person name="GOMEZ-VALERO Laura"/>
        </authorList>
    </citation>
    <scope>NUCLEOTIDE SEQUENCE</scope>
    <source>
        <strain evidence="4">ATCC33218</strain>
    </source>
</reference>
<sequence>MSRTVAELLQIQFNFPLSSKPIRKIALRGGGAKGVVYPGAIEALHEEGILDNVDTIGGSSAGALTAAMIAIGMTPEEIKLEVNKTDFNQYKDYHISGLFAKRGLCKGEALLNDIQRVIKTYLPDKIKSAESVLALGIMNVLTKIEKDLETRIKTIEDSTPLWEMLLDGNEDCSKKKEETDKERELIRGVLEQLQRLRETPYPDNFTKFKEISKYFFDNYKFFKRYARSDFFFIRKLLIQYENIEEIDINSVRFIDLFSLNEVLGNEVKHLVITGTNIDTGKLELFSYETTPNMPISVAARISASYPIVFQAVEYNGHRYIDGGVLDNLPVRQLAKQKKDIPLLKREQERIAETIAFELNPQKTDQGILATVTGFFTTIKNFVKYLACAKIDVATSNEELKQALMDDISRNRIDLPVDISTLDFKLDPNKKKLLQDQAKSTTKQRIKEILDERKEKSINCDFLRYLLEASFDDIEKNFPPFIDSLSDEGEREKVKALKYWVGNFRKQEEYLLSTLVTGIKGVNAAIVHELTSTQRQFHIDEFVIALDQLILQKTYLDSELVTFNESHKAFLYQKVKDIFSSELEELVDHILQNPSLKQEIIERLRQSPAQKEHAQFFDRLHFDLIKKRAIQTLVQAKAKPFQFASNVELIQKTIVNLRLASTEEEVKSALEEVRDNYQSRNVISLVQGPNTRFKGLSHTTTSGLMDEYIKQIEDLKEYPLSQEVSNSAEPKALS</sequence>
<dbReference type="KEGG" id="tmc:LMI_1766"/>
<dbReference type="GO" id="GO:0016042">
    <property type="term" value="P:lipid catabolic process"/>
    <property type="evidence" value="ECO:0007669"/>
    <property type="project" value="UniProtKB-UniRule"/>
</dbReference>
<dbReference type="PROSITE" id="PS51635">
    <property type="entry name" value="PNPLA"/>
    <property type="match status" value="1"/>
</dbReference>
<keyword evidence="1 2" id="KW-0443">Lipid metabolism</keyword>
<organism evidence="4 6">
    <name type="scientific">Legionella micdadei</name>
    <name type="common">Tatlockia micdadei</name>
    <dbReference type="NCBI Taxonomy" id="451"/>
    <lineage>
        <taxon>Bacteria</taxon>
        <taxon>Pseudomonadati</taxon>
        <taxon>Pseudomonadota</taxon>
        <taxon>Gammaproteobacteria</taxon>
        <taxon>Legionellales</taxon>
        <taxon>Legionellaceae</taxon>
        <taxon>Legionella</taxon>
    </lineage>
</organism>
<dbReference type="OrthoDB" id="7021815at2"/>
<evidence type="ECO:0000259" key="3">
    <source>
        <dbReference type="PROSITE" id="PS51635"/>
    </source>
</evidence>
<evidence type="ECO:0000313" key="4">
    <source>
        <dbReference type="EMBL" id="CEG61060.1"/>
    </source>
</evidence>
<dbReference type="InterPro" id="IPR016035">
    <property type="entry name" value="Acyl_Trfase/lysoPLipase"/>
</dbReference>
<dbReference type="PANTHER" id="PTHR46394">
    <property type="entry name" value="ANNEXIN"/>
    <property type="match status" value="1"/>
</dbReference>
<feature type="short sequence motif" description="GXGXXG" evidence="2">
    <location>
        <begin position="29"/>
        <end position="34"/>
    </location>
</feature>
<keyword evidence="2" id="KW-0378">Hydrolase</keyword>
<feature type="active site" description="Nucleophile" evidence="2">
    <location>
        <position position="60"/>
    </location>
</feature>
<dbReference type="Pfam" id="PF01734">
    <property type="entry name" value="Patatin"/>
    <property type="match status" value="1"/>
</dbReference>
<protein>
    <submittedName>
        <fullName evidence="5">Patatin-like phospholipase</fullName>
    </submittedName>
</protein>
<dbReference type="RefSeq" id="WP_045099365.1">
    <property type="nucleotide sequence ID" value="NZ_CP020614.1"/>
</dbReference>
<name>A0A098GGF1_LEGMI</name>
<dbReference type="PANTHER" id="PTHR46394:SF1">
    <property type="entry name" value="PNPLA DOMAIN-CONTAINING PROTEIN"/>
    <property type="match status" value="1"/>
</dbReference>
<reference evidence="6" key="1">
    <citation type="submission" date="2014-09" db="EMBL/GenBank/DDBJ databases">
        <authorList>
            <person name="Gomez-Valero L."/>
        </authorList>
    </citation>
    <scope>NUCLEOTIDE SEQUENCE [LARGE SCALE GENOMIC DNA]</scope>
    <source>
        <strain evidence="6">ATCC33218</strain>
    </source>
</reference>
<feature type="domain" description="PNPLA" evidence="3">
    <location>
        <begin position="25"/>
        <end position="334"/>
    </location>
</feature>
<evidence type="ECO:0000256" key="2">
    <source>
        <dbReference type="PROSITE-ProRule" id="PRU01161"/>
    </source>
</evidence>
<dbReference type="HOGENOM" id="CLU_423809_0_0_6"/>
<dbReference type="PATRIC" id="fig|451.8.peg.1533"/>
<dbReference type="GO" id="GO:0016787">
    <property type="term" value="F:hydrolase activity"/>
    <property type="evidence" value="ECO:0007669"/>
    <property type="project" value="UniProtKB-UniRule"/>
</dbReference>